<comment type="caution">
    <text evidence="1">The sequence shown here is derived from an EMBL/GenBank/DDBJ whole genome shotgun (WGS) entry which is preliminary data.</text>
</comment>
<organism evidence="1 2">
    <name type="scientific">Petralouisia muris</name>
    <dbReference type="NCBI Taxonomy" id="3032872"/>
    <lineage>
        <taxon>Bacteria</taxon>
        <taxon>Bacillati</taxon>
        <taxon>Bacillota</taxon>
        <taxon>Clostridia</taxon>
        <taxon>Lachnospirales</taxon>
        <taxon>Lachnospiraceae</taxon>
        <taxon>Petralouisia</taxon>
    </lineage>
</organism>
<name>A0AC61RVJ7_9FIRM</name>
<gene>
    <name evidence="1" type="ORF">E5329_13655</name>
</gene>
<dbReference type="Proteomes" id="UP000304953">
    <property type="component" value="Unassembled WGS sequence"/>
</dbReference>
<dbReference type="EMBL" id="SRYA01000026">
    <property type="protein sequence ID" value="TGY95620.1"/>
    <property type="molecule type" value="Genomic_DNA"/>
</dbReference>
<keyword evidence="2" id="KW-1185">Reference proteome</keyword>
<protein>
    <submittedName>
        <fullName evidence="1">Uncharacterized protein</fullName>
    </submittedName>
</protein>
<reference evidence="1" key="1">
    <citation type="submission" date="2019-04" db="EMBL/GenBank/DDBJ databases">
        <title>Microbes associate with the intestines of laboratory mice.</title>
        <authorList>
            <person name="Navarre W."/>
            <person name="Wong E."/>
            <person name="Huang K."/>
            <person name="Tropini C."/>
            <person name="Ng K."/>
            <person name="Yu B."/>
        </authorList>
    </citation>
    <scope>NUCLEOTIDE SEQUENCE</scope>
    <source>
        <strain evidence="1">NM01_1-7b</strain>
    </source>
</reference>
<evidence type="ECO:0000313" key="2">
    <source>
        <dbReference type="Proteomes" id="UP000304953"/>
    </source>
</evidence>
<sequence>MIKRVIGALYGIFLEEPLDRLHNWQRRFEKEYLNYCRTGCRDCYKWNGYCRSRKEGTPYKKFRRKYHDIGK</sequence>
<proteinExistence type="predicted"/>
<accession>A0AC61RVJ7</accession>
<evidence type="ECO:0000313" key="1">
    <source>
        <dbReference type="EMBL" id="TGY95620.1"/>
    </source>
</evidence>